<dbReference type="AlphaFoldDB" id="A0A9W9YIM0"/>
<gene>
    <name evidence="3" type="ORF">OS493_034516</name>
</gene>
<organism evidence="3 4">
    <name type="scientific">Desmophyllum pertusum</name>
    <dbReference type="NCBI Taxonomy" id="174260"/>
    <lineage>
        <taxon>Eukaryota</taxon>
        <taxon>Metazoa</taxon>
        <taxon>Cnidaria</taxon>
        <taxon>Anthozoa</taxon>
        <taxon>Hexacorallia</taxon>
        <taxon>Scleractinia</taxon>
        <taxon>Caryophylliina</taxon>
        <taxon>Caryophylliidae</taxon>
        <taxon>Desmophyllum</taxon>
    </lineage>
</organism>
<feature type="region of interest" description="Disordered" evidence="1">
    <location>
        <begin position="1"/>
        <end position="26"/>
    </location>
</feature>
<dbReference type="Proteomes" id="UP001163046">
    <property type="component" value="Unassembled WGS sequence"/>
</dbReference>
<dbReference type="Pfam" id="PF25325">
    <property type="entry name" value="EF-hand_EFHB_C"/>
    <property type="match status" value="1"/>
</dbReference>
<protein>
    <recommendedName>
        <fullName evidence="2">EFHB C-terminal EF-hand domain-containing protein</fullName>
    </recommendedName>
</protein>
<evidence type="ECO:0000313" key="4">
    <source>
        <dbReference type="Proteomes" id="UP001163046"/>
    </source>
</evidence>
<feature type="domain" description="EFHB C-terminal EF-hand" evidence="2">
    <location>
        <begin position="61"/>
        <end position="134"/>
    </location>
</feature>
<evidence type="ECO:0000313" key="3">
    <source>
        <dbReference type="EMBL" id="KAJ7351911.1"/>
    </source>
</evidence>
<reference evidence="3" key="1">
    <citation type="submission" date="2023-01" db="EMBL/GenBank/DDBJ databases">
        <title>Genome assembly of the deep-sea coral Lophelia pertusa.</title>
        <authorList>
            <person name="Herrera S."/>
            <person name="Cordes E."/>
        </authorList>
    </citation>
    <scope>NUCLEOTIDE SEQUENCE</scope>
    <source>
        <strain evidence="3">USNM1676648</strain>
        <tissue evidence="3">Polyp</tissue>
    </source>
</reference>
<dbReference type="EMBL" id="MU827350">
    <property type="protein sequence ID" value="KAJ7351911.1"/>
    <property type="molecule type" value="Genomic_DNA"/>
</dbReference>
<dbReference type="OrthoDB" id="2096280at2759"/>
<proteinExistence type="predicted"/>
<name>A0A9W9YIM0_9CNID</name>
<comment type="caution">
    <text evidence="3">The sequence shown here is derived from an EMBL/GenBank/DDBJ whole genome shotgun (WGS) entry which is preliminary data.</text>
</comment>
<keyword evidence="4" id="KW-1185">Reference proteome</keyword>
<evidence type="ECO:0000259" key="2">
    <source>
        <dbReference type="Pfam" id="PF25325"/>
    </source>
</evidence>
<feature type="compositionally biased region" description="Basic and acidic residues" evidence="1">
    <location>
        <begin position="1"/>
        <end position="14"/>
    </location>
</feature>
<dbReference type="InterPro" id="IPR057428">
    <property type="entry name" value="EFHB_EF-hand_C"/>
</dbReference>
<accession>A0A9W9YIM0</accession>
<sequence>MKTAEEEVKEEGRRQASQHPQDLKKQIDQAVGGWKNGRFYRHLIQDEWPTLKNYGDESDAYGLINPSLYSNCGVYEKDFFQPRDQYEIRRIFDGIGVEMTSNAFEKIWEQASTRHPNGLVSVESFRGIMDEVNAQKLVETQVS</sequence>
<evidence type="ECO:0000256" key="1">
    <source>
        <dbReference type="SAM" id="MobiDB-lite"/>
    </source>
</evidence>